<comment type="caution">
    <text evidence="1">The sequence shown here is derived from an EMBL/GenBank/DDBJ whole genome shotgun (WGS) entry which is preliminary data.</text>
</comment>
<gene>
    <name evidence="1" type="ORF">Y882_00930</name>
</gene>
<dbReference type="PATRIC" id="fig|1440762.4.peg.938"/>
<dbReference type="EMBL" id="JPLA01000002">
    <property type="protein sequence ID" value="KLD65994.1"/>
    <property type="molecule type" value="Genomic_DNA"/>
</dbReference>
<evidence type="ECO:0000313" key="1">
    <source>
        <dbReference type="EMBL" id="KLD65994.1"/>
    </source>
</evidence>
<organism evidence="1 2">
    <name type="scientific">Dyella japonica DSM 16301</name>
    <dbReference type="NCBI Taxonomy" id="1440762"/>
    <lineage>
        <taxon>Bacteria</taxon>
        <taxon>Pseudomonadati</taxon>
        <taxon>Pseudomonadota</taxon>
        <taxon>Gammaproteobacteria</taxon>
        <taxon>Lysobacterales</taxon>
        <taxon>Rhodanobacteraceae</taxon>
        <taxon>Dyella</taxon>
    </lineage>
</organism>
<reference evidence="1 2" key="1">
    <citation type="journal article" date="2015" name="Antonie Van Leeuwenhoek">
        <title>A phylogenomic and molecular marker based taxonomic framework for the order Xanthomonadales: proposal to transfer the families Algiphilaceae and Solimonadaceae to the order Nevskiales ord. nov. and to create a new family within the order Xanthomonadales, the family Rhodanobacteraceae fam. nov., containing the genus Rhodanobacter and its closest relatives.</title>
        <authorList>
            <person name="Naushad S."/>
            <person name="Adeolu M."/>
            <person name="Wong S."/>
            <person name="Sohail M."/>
            <person name="Schellhorn H.E."/>
            <person name="Gupta R.S."/>
        </authorList>
    </citation>
    <scope>NUCLEOTIDE SEQUENCE [LARGE SCALE GENOMIC DNA]</scope>
    <source>
        <strain evidence="1 2">DSM 16301</strain>
    </source>
</reference>
<name>A0A0G9H9R2_9GAMM</name>
<protein>
    <submittedName>
        <fullName evidence="1">Uncharacterized protein</fullName>
    </submittedName>
</protein>
<proteinExistence type="predicted"/>
<accession>A0A0G9H9R2</accession>
<dbReference type="Proteomes" id="UP000035481">
    <property type="component" value="Unassembled WGS sequence"/>
</dbReference>
<dbReference type="AlphaFoldDB" id="A0A0G9H9R2"/>
<evidence type="ECO:0000313" key="2">
    <source>
        <dbReference type="Proteomes" id="UP000035481"/>
    </source>
</evidence>
<sequence>MFRESQRSSHAQEFQRIPGDTDRTLVKTISVGEELSPRQILQEGGKFLNCSQVRMARFLSASEMDKRHITTHELDQAFTEFGCT</sequence>